<dbReference type="RefSeq" id="WP_344144755.1">
    <property type="nucleotide sequence ID" value="NZ_BAAAQI010000011.1"/>
</dbReference>
<gene>
    <name evidence="1" type="ORF">ACFPCZ_15985</name>
</gene>
<organism evidence="1 2">
    <name type="scientific">Streptomonospora arabica</name>
    <dbReference type="NCBI Taxonomy" id="412417"/>
    <lineage>
        <taxon>Bacteria</taxon>
        <taxon>Bacillati</taxon>
        <taxon>Actinomycetota</taxon>
        <taxon>Actinomycetes</taxon>
        <taxon>Streptosporangiales</taxon>
        <taxon>Nocardiopsidaceae</taxon>
        <taxon>Streptomonospora</taxon>
    </lineage>
</organism>
<dbReference type="EMBL" id="JBHSIY010000013">
    <property type="protein sequence ID" value="MFC4868137.1"/>
    <property type="molecule type" value="Genomic_DNA"/>
</dbReference>
<accession>A0ABV9SNZ2</accession>
<name>A0ABV9SNZ2_9ACTN</name>
<dbReference type="Proteomes" id="UP001595858">
    <property type="component" value="Unassembled WGS sequence"/>
</dbReference>
<evidence type="ECO:0000313" key="2">
    <source>
        <dbReference type="Proteomes" id="UP001595858"/>
    </source>
</evidence>
<evidence type="ECO:0000313" key="1">
    <source>
        <dbReference type="EMBL" id="MFC4868137.1"/>
    </source>
</evidence>
<protein>
    <recommendedName>
        <fullName evidence="3">Dioxygenase</fullName>
    </recommendedName>
</protein>
<proteinExistence type="predicted"/>
<reference evidence="2" key="1">
    <citation type="journal article" date="2019" name="Int. J. Syst. Evol. Microbiol.">
        <title>The Global Catalogue of Microorganisms (GCM) 10K type strain sequencing project: providing services to taxonomists for standard genome sequencing and annotation.</title>
        <authorList>
            <consortium name="The Broad Institute Genomics Platform"/>
            <consortium name="The Broad Institute Genome Sequencing Center for Infectious Disease"/>
            <person name="Wu L."/>
            <person name="Ma J."/>
        </authorList>
    </citation>
    <scope>NUCLEOTIDE SEQUENCE [LARGE SCALE GENOMIC DNA]</scope>
    <source>
        <strain evidence="2">CGMCC 4.7304</strain>
    </source>
</reference>
<keyword evidence="2" id="KW-1185">Reference proteome</keyword>
<sequence>MSADSTAGDPRGLRFEITHRLRPVDPLAPGFVVFDTDRSPEALNGEDKSRVLTGRSPAAPFGAVVADVAAHEPGGTVALGLGSGEEGSADGVMVVYDSTAGRTRLEVTVEGVTTAVEGAQLQLTPPYQFAVTVTGNAVTALVRPEGGEWGEPVVGEGRNVRRLVDLRDPDLLARWEYAFAAPGTRLRRVRAGYFGQVGIRDPQLVTHADGRPYTRSGSFFLTAGCAGMGFAQEAHWAVWEFDPRAPERMRQVAKLFFTHDGVVTGDNAGHVVYDDERERFALVVCGGDLPTPGVHVRYAQTAEDVLSGVHVLPNERLPAPSTLSAWEPSLARIGGRWHTLYADVVRFAPDLEFHPVLAAAEPGAELGEPMDVQARDRSARRTEGCVLRRAGARWWALATDDAERRYKVYDLDLRLLGALDAPYVSGGPHPQVFPVSEEPGADWVLVTFDGSQYAPDVLGYGTEGELVVMRAPGAR</sequence>
<comment type="caution">
    <text evidence="1">The sequence shown here is derived from an EMBL/GenBank/DDBJ whole genome shotgun (WGS) entry which is preliminary data.</text>
</comment>
<evidence type="ECO:0008006" key="3">
    <source>
        <dbReference type="Google" id="ProtNLM"/>
    </source>
</evidence>